<dbReference type="CDD" id="cd01749">
    <property type="entry name" value="GATase1_PB"/>
    <property type="match status" value="1"/>
</dbReference>
<dbReference type="GO" id="GO:0042823">
    <property type="term" value="P:pyridoxal phosphate biosynthetic process"/>
    <property type="evidence" value="ECO:0007669"/>
    <property type="project" value="InterPro"/>
</dbReference>
<accession>A0AAX4PND2</accession>
<protein>
    <submittedName>
        <fullName evidence="4">Subunit PdxT of pyridoxal 5'-phosphate synthase</fullName>
    </submittedName>
</protein>
<feature type="binding site" evidence="3">
    <location>
        <position position="114"/>
    </location>
    <ligand>
        <name>L-glutamine</name>
        <dbReference type="ChEBI" id="CHEBI:58359"/>
    </ligand>
</feature>
<dbReference type="GO" id="GO:1903600">
    <property type="term" value="C:glutaminase complex"/>
    <property type="evidence" value="ECO:0007669"/>
    <property type="project" value="TreeGrafter"/>
</dbReference>
<feature type="active site" description="Charge relay system" evidence="2">
    <location>
        <position position="206"/>
    </location>
</feature>
<dbReference type="GO" id="GO:0008614">
    <property type="term" value="P:pyridoxine metabolic process"/>
    <property type="evidence" value="ECO:0007669"/>
    <property type="project" value="TreeGrafter"/>
</dbReference>
<dbReference type="InterPro" id="IPR002161">
    <property type="entry name" value="PdxT/SNO"/>
</dbReference>
<dbReference type="SUPFAM" id="SSF52317">
    <property type="entry name" value="Class I glutamine amidotransferase-like"/>
    <property type="match status" value="1"/>
</dbReference>
<dbReference type="PROSITE" id="PS51273">
    <property type="entry name" value="GATASE_TYPE_1"/>
    <property type="match status" value="1"/>
</dbReference>
<proteinExistence type="inferred from homology"/>
<dbReference type="Pfam" id="PF01174">
    <property type="entry name" value="SNO"/>
    <property type="match status" value="1"/>
</dbReference>
<evidence type="ECO:0000256" key="1">
    <source>
        <dbReference type="ARBA" id="ARBA00022962"/>
    </source>
</evidence>
<keyword evidence="5" id="KW-1185">Reference proteome</keyword>
<feature type="active site" description="Nucleophile" evidence="2">
    <location>
        <position position="84"/>
    </location>
</feature>
<feature type="binding site" evidence="3">
    <location>
        <begin position="53"/>
        <end position="55"/>
    </location>
    <ligand>
        <name>L-glutamine</name>
        <dbReference type="ChEBI" id="CHEBI:58359"/>
    </ligand>
</feature>
<reference evidence="4 5" key="1">
    <citation type="submission" date="2024-03" db="EMBL/GenBank/DDBJ databases">
        <title>Complete genome sequence of the green alga Chloropicon roscoffensis RCC1871.</title>
        <authorList>
            <person name="Lemieux C."/>
            <person name="Pombert J.-F."/>
            <person name="Otis C."/>
            <person name="Turmel M."/>
        </authorList>
    </citation>
    <scope>NUCLEOTIDE SEQUENCE [LARGE SCALE GENOMIC DNA]</scope>
    <source>
        <strain evidence="4 5">RCC1871</strain>
    </source>
</reference>
<dbReference type="GO" id="GO:0004359">
    <property type="term" value="F:glutaminase activity"/>
    <property type="evidence" value="ECO:0007669"/>
    <property type="project" value="InterPro"/>
</dbReference>
<dbReference type="PROSITE" id="PS51130">
    <property type="entry name" value="PDXT_SNO_2"/>
    <property type="match status" value="1"/>
</dbReference>
<evidence type="ECO:0000256" key="3">
    <source>
        <dbReference type="PIRSR" id="PIRSR005639-2"/>
    </source>
</evidence>
<dbReference type="Proteomes" id="UP001472866">
    <property type="component" value="Chromosome 18"/>
</dbReference>
<dbReference type="PANTHER" id="PTHR31559:SF0">
    <property type="entry name" value="PYRIDOXAL 5'-PHOSPHATE SYNTHASE SUBUNIT SNO1-RELATED"/>
    <property type="match status" value="1"/>
</dbReference>
<evidence type="ECO:0000256" key="2">
    <source>
        <dbReference type="PIRSR" id="PIRSR005639-1"/>
    </source>
</evidence>
<dbReference type="InterPro" id="IPR029062">
    <property type="entry name" value="Class_I_gatase-like"/>
</dbReference>
<evidence type="ECO:0000313" key="5">
    <source>
        <dbReference type="Proteomes" id="UP001472866"/>
    </source>
</evidence>
<feature type="binding site" evidence="3">
    <location>
        <begin position="153"/>
        <end position="154"/>
    </location>
    <ligand>
        <name>L-glutamine</name>
        <dbReference type="ChEBI" id="CHEBI:58359"/>
    </ligand>
</feature>
<dbReference type="HAMAP" id="MF_01615">
    <property type="entry name" value="PdxT"/>
    <property type="match status" value="1"/>
</dbReference>
<gene>
    <name evidence="4" type="ORF">HKI87_18g87470</name>
</gene>
<dbReference type="AlphaFoldDB" id="A0AAX4PND2"/>
<keyword evidence="1" id="KW-0315">Glutamine amidotransferase</keyword>
<feature type="active site" description="Charge relay system" evidence="2">
    <location>
        <position position="208"/>
    </location>
</feature>
<dbReference type="PANTHER" id="PTHR31559">
    <property type="entry name" value="PYRIDOXAL 5'-PHOSPHATE SYNTHASE SUBUNIT SNO"/>
    <property type="match status" value="1"/>
</dbReference>
<dbReference type="EMBL" id="CP151518">
    <property type="protein sequence ID" value="WZN67175.1"/>
    <property type="molecule type" value="Genomic_DNA"/>
</dbReference>
<dbReference type="PIRSF" id="PIRSF005639">
    <property type="entry name" value="Glut_amidoT_SNO"/>
    <property type="match status" value="1"/>
</dbReference>
<organism evidence="4 5">
    <name type="scientific">Chloropicon roscoffensis</name>
    <dbReference type="NCBI Taxonomy" id="1461544"/>
    <lineage>
        <taxon>Eukaryota</taxon>
        <taxon>Viridiplantae</taxon>
        <taxon>Chlorophyta</taxon>
        <taxon>Chloropicophyceae</taxon>
        <taxon>Chloropicales</taxon>
        <taxon>Chloropicaceae</taxon>
        <taxon>Chloropicon</taxon>
    </lineage>
</organism>
<sequence>MRIGVLALQGGFAEHVSHLRKAAAALGVSDAEVVEVRTSEELHCCDSLVIPGGESTCMAHICTTNDLLRHLREFCDEKPVWGTCAGMIFLAKSIQGGKKGGQLLIGNMDITVNRNFFGNQVHSFETSMQTPSTHFAEVDAKVGGGESFRAVFIRAPAIIMDGEPADGVEYLSVLRLDQAAQMGEGRTVSEVAVAAKQGNILVTAFHPELTSDIRWHALFVQIARDHCVAGKGKGEAKQKAFPKSALPLVEIPDLPILC</sequence>
<dbReference type="NCBIfam" id="TIGR03800">
    <property type="entry name" value="PLP_synth_Pdx2"/>
    <property type="match status" value="1"/>
</dbReference>
<dbReference type="GO" id="GO:0005829">
    <property type="term" value="C:cytosol"/>
    <property type="evidence" value="ECO:0007669"/>
    <property type="project" value="TreeGrafter"/>
</dbReference>
<evidence type="ECO:0000313" key="4">
    <source>
        <dbReference type="EMBL" id="WZN67175.1"/>
    </source>
</evidence>
<name>A0AAX4PND2_9CHLO</name>
<dbReference type="Gene3D" id="3.40.50.880">
    <property type="match status" value="1"/>
</dbReference>